<proteinExistence type="predicted"/>
<protein>
    <recommendedName>
        <fullName evidence="5">Cell division protein FtsL</fullName>
    </recommendedName>
</protein>
<dbReference type="EMBL" id="VIWP01000003">
    <property type="protein sequence ID" value="TWF54384.1"/>
    <property type="molecule type" value="Genomic_DNA"/>
</dbReference>
<evidence type="ECO:0000256" key="1">
    <source>
        <dbReference type="SAM" id="Coils"/>
    </source>
</evidence>
<feature type="region of interest" description="Disordered" evidence="2">
    <location>
        <begin position="134"/>
        <end position="154"/>
    </location>
</feature>
<gene>
    <name evidence="3" type="ORF">FHW37_103249</name>
</gene>
<name>A0A561QVI1_9HYPH</name>
<evidence type="ECO:0000313" key="3">
    <source>
        <dbReference type="EMBL" id="TWF54384.1"/>
    </source>
</evidence>
<feature type="compositionally biased region" description="Polar residues" evidence="2">
    <location>
        <begin position="145"/>
        <end position="154"/>
    </location>
</feature>
<dbReference type="RefSeq" id="WP_145636562.1">
    <property type="nucleotide sequence ID" value="NZ_VIWP01000003.1"/>
</dbReference>
<feature type="coiled-coil region" evidence="1">
    <location>
        <begin position="27"/>
        <end position="54"/>
    </location>
</feature>
<dbReference type="AlphaFoldDB" id="A0A561QVI1"/>
<sequence length="154" mass="16757">MLRSFDLVLIGIMTATAVVTYSIKHRADQKLAEVRHLESEIKLEKDTIDLLKADWALLTQPNRLNRLIGVYDSELSLAPTDTTQLAMPKELPMLKSALPQPSTTIEDIIAGKNTEVAAALKGVEAAKAKPAPKIPVPALRHSPVDINSTGSVKR</sequence>
<accession>A0A561QVI1</accession>
<evidence type="ECO:0008006" key="5">
    <source>
        <dbReference type="Google" id="ProtNLM"/>
    </source>
</evidence>
<keyword evidence="1" id="KW-0175">Coiled coil</keyword>
<dbReference type="Proteomes" id="UP000320653">
    <property type="component" value="Unassembled WGS sequence"/>
</dbReference>
<comment type="caution">
    <text evidence="3">The sequence shown here is derived from an EMBL/GenBank/DDBJ whole genome shotgun (WGS) entry which is preliminary data.</text>
</comment>
<reference evidence="3 4" key="1">
    <citation type="submission" date="2019-06" db="EMBL/GenBank/DDBJ databases">
        <title>Sorghum-associated microbial communities from plants grown in Nebraska, USA.</title>
        <authorList>
            <person name="Schachtman D."/>
        </authorList>
    </citation>
    <scope>NUCLEOTIDE SEQUENCE [LARGE SCALE GENOMIC DNA]</scope>
    <source>
        <strain evidence="3 4">1225</strain>
    </source>
</reference>
<keyword evidence="4" id="KW-1185">Reference proteome</keyword>
<organism evidence="3 4">
    <name type="scientific">Neorhizobium alkalisoli</name>
    <dbReference type="NCBI Taxonomy" id="528178"/>
    <lineage>
        <taxon>Bacteria</taxon>
        <taxon>Pseudomonadati</taxon>
        <taxon>Pseudomonadota</taxon>
        <taxon>Alphaproteobacteria</taxon>
        <taxon>Hyphomicrobiales</taxon>
        <taxon>Rhizobiaceae</taxon>
        <taxon>Rhizobium/Agrobacterium group</taxon>
        <taxon>Neorhizobium</taxon>
    </lineage>
</organism>
<dbReference type="OrthoDB" id="7165680at2"/>
<evidence type="ECO:0000256" key="2">
    <source>
        <dbReference type="SAM" id="MobiDB-lite"/>
    </source>
</evidence>
<evidence type="ECO:0000313" key="4">
    <source>
        <dbReference type="Proteomes" id="UP000320653"/>
    </source>
</evidence>